<organism evidence="2 3">
    <name type="scientific">Calocera viscosa (strain TUFC12733)</name>
    <dbReference type="NCBI Taxonomy" id="1330018"/>
    <lineage>
        <taxon>Eukaryota</taxon>
        <taxon>Fungi</taxon>
        <taxon>Dikarya</taxon>
        <taxon>Basidiomycota</taxon>
        <taxon>Agaricomycotina</taxon>
        <taxon>Dacrymycetes</taxon>
        <taxon>Dacrymycetales</taxon>
        <taxon>Dacrymycetaceae</taxon>
        <taxon>Calocera</taxon>
    </lineage>
</organism>
<dbReference type="EMBL" id="KV417294">
    <property type="protein sequence ID" value="KZO94450.1"/>
    <property type="molecule type" value="Genomic_DNA"/>
</dbReference>
<gene>
    <name evidence="2" type="ORF">CALVIDRAFT_538905</name>
</gene>
<feature type="region of interest" description="Disordered" evidence="1">
    <location>
        <begin position="35"/>
        <end position="63"/>
    </location>
</feature>
<evidence type="ECO:0000313" key="2">
    <source>
        <dbReference type="EMBL" id="KZO94450.1"/>
    </source>
</evidence>
<keyword evidence="3" id="KW-1185">Reference proteome</keyword>
<dbReference type="Proteomes" id="UP000076738">
    <property type="component" value="Unassembled WGS sequence"/>
</dbReference>
<dbReference type="InterPro" id="IPR009003">
    <property type="entry name" value="Peptidase_S1_PA"/>
</dbReference>
<reference evidence="2 3" key="1">
    <citation type="journal article" date="2016" name="Mol. Biol. Evol.">
        <title>Comparative Genomics of Early-Diverging Mushroom-Forming Fungi Provides Insights into the Origins of Lignocellulose Decay Capabilities.</title>
        <authorList>
            <person name="Nagy L.G."/>
            <person name="Riley R."/>
            <person name="Tritt A."/>
            <person name="Adam C."/>
            <person name="Daum C."/>
            <person name="Floudas D."/>
            <person name="Sun H."/>
            <person name="Yadav J.S."/>
            <person name="Pangilinan J."/>
            <person name="Larsson K.H."/>
            <person name="Matsuura K."/>
            <person name="Barry K."/>
            <person name="Labutti K."/>
            <person name="Kuo R."/>
            <person name="Ohm R.A."/>
            <person name="Bhattacharya S.S."/>
            <person name="Shirouzu T."/>
            <person name="Yoshinaga Y."/>
            <person name="Martin F.M."/>
            <person name="Grigoriev I.V."/>
            <person name="Hibbett D.S."/>
        </authorList>
    </citation>
    <scope>NUCLEOTIDE SEQUENCE [LARGE SCALE GENOMIC DNA]</scope>
    <source>
        <strain evidence="2 3">TUFC12733</strain>
    </source>
</reference>
<dbReference type="SUPFAM" id="SSF50494">
    <property type="entry name" value="Trypsin-like serine proteases"/>
    <property type="match status" value="1"/>
</dbReference>
<accession>A0A167KAW4</accession>
<protein>
    <recommendedName>
        <fullName evidence="4">Trypsin-like serine protease</fullName>
    </recommendedName>
</protein>
<dbReference type="STRING" id="1330018.A0A167KAW4"/>
<dbReference type="AlphaFoldDB" id="A0A167KAW4"/>
<name>A0A167KAW4_CALVF</name>
<dbReference type="Pfam" id="PF13365">
    <property type="entry name" value="Trypsin_2"/>
    <property type="match status" value="1"/>
</dbReference>
<dbReference type="OrthoDB" id="10054765at2759"/>
<evidence type="ECO:0008006" key="4">
    <source>
        <dbReference type="Google" id="ProtNLM"/>
    </source>
</evidence>
<proteinExistence type="predicted"/>
<sequence length="367" mass="40011">MHRARLRPNALTTHIPSRQSGRHFAVLLPSSALPPNLPPVPEAPGASFGPSTPAPPRPSQSVHSGLDEYILGRFQRLRSSSSFVPLRKLLSEYRENRERVLDEYLPYEPAPPVGRRVDLEKNEDDGGAVLIAHIIAEPVGQERVIVCSGFPVRSRYGQRSDEGGRTLIVTCTHTIEQVNFISSVDAGGTTLIFTSSGRPIPATSIPSSLPGRDLTLLAIPQQAESYFRPLPVSPYPLPENAEIGVHNSAEEAVLLLRDGTQGWERWIDGKVRRRWGMGHIEGYKDQAWRDATPGTYDHLAHVLFLPLPTGSSSGGPIVSRETGAVVGVVVGDRVEGVKRGQKGWGVPAEAIFEMFSLPGLTLKNKTK</sequence>
<evidence type="ECO:0000313" key="3">
    <source>
        <dbReference type="Proteomes" id="UP000076738"/>
    </source>
</evidence>
<evidence type="ECO:0000256" key="1">
    <source>
        <dbReference type="SAM" id="MobiDB-lite"/>
    </source>
</evidence>